<dbReference type="PANTHER" id="PTHR18964:SF149">
    <property type="entry name" value="BIFUNCTIONAL UDP-N-ACETYLGLUCOSAMINE 2-EPIMERASE_N-ACETYLMANNOSAMINE KINASE"/>
    <property type="match status" value="1"/>
</dbReference>
<comment type="similarity">
    <text evidence="1">Belongs to the ROK (NagC/XylR) family.</text>
</comment>
<reference evidence="2 3" key="1">
    <citation type="submission" date="2018-12" db="EMBL/GenBank/DDBJ databases">
        <authorList>
            <person name="Li F."/>
        </authorList>
    </citation>
    <scope>NUCLEOTIDE SEQUENCE [LARGE SCALE GENOMIC DNA]</scope>
    <source>
        <strain evidence="2 3">8H24J-4-2</strain>
    </source>
</reference>
<dbReference type="InterPro" id="IPR036388">
    <property type="entry name" value="WH-like_DNA-bd_sf"/>
</dbReference>
<accession>A0A444Q6B2</accession>
<dbReference type="PANTHER" id="PTHR18964">
    <property type="entry name" value="ROK (REPRESSOR, ORF, KINASE) FAMILY"/>
    <property type="match status" value="1"/>
</dbReference>
<organism evidence="2 3">
    <name type="scientific">Labedella populi</name>
    <dbReference type="NCBI Taxonomy" id="2498850"/>
    <lineage>
        <taxon>Bacteria</taxon>
        <taxon>Bacillati</taxon>
        <taxon>Actinomycetota</taxon>
        <taxon>Actinomycetes</taxon>
        <taxon>Micrococcales</taxon>
        <taxon>Microbacteriaceae</taxon>
        <taxon>Labedella</taxon>
    </lineage>
</organism>
<gene>
    <name evidence="2" type="ORF">ELQ92_13715</name>
</gene>
<evidence type="ECO:0000313" key="2">
    <source>
        <dbReference type="EMBL" id="RWZ59307.1"/>
    </source>
</evidence>
<dbReference type="Gene3D" id="3.30.420.40">
    <property type="match status" value="2"/>
</dbReference>
<dbReference type="Gene3D" id="1.10.10.10">
    <property type="entry name" value="Winged helix-like DNA-binding domain superfamily/Winged helix DNA-binding domain"/>
    <property type="match status" value="1"/>
</dbReference>
<protein>
    <submittedName>
        <fullName evidence="2">ROK family transcriptional regulator</fullName>
    </submittedName>
</protein>
<dbReference type="Proteomes" id="UP000288603">
    <property type="component" value="Unassembled WGS sequence"/>
</dbReference>
<dbReference type="InterPro" id="IPR043129">
    <property type="entry name" value="ATPase_NBD"/>
</dbReference>
<name>A0A444Q6B2_9MICO</name>
<dbReference type="OrthoDB" id="3464494at2"/>
<dbReference type="RefSeq" id="WP_128499879.1">
    <property type="nucleotide sequence ID" value="NZ_RZNC01000005.1"/>
</dbReference>
<dbReference type="AlphaFoldDB" id="A0A444Q6B2"/>
<dbReference type="SUPFAM" id="SSF46785">
    <property type="entry name" value="Winged helix' DNA-binding domain"/>
    <property type="match status" value="1"/>
</dbReference>
<evidence type="ECO:0000313" key="3">
    <source>
        <dbReference type="Proteomes" id="UP000288603"/>
    </source>
</evidence>
<keyword evidence="3" id="KW-1185">Reference proteome</keyword>
<dbReference type="EMBL" id="RZNC01000005">
    <property type="protein sequence ID" value="RWZ59307.1"/>
    <property type="molecule type" value="Genomic_DNA"/>
</dbReference>
<dbReference type="SUPFAM" id="SSF53067">
    <property type="entry name" value="Actin-like ATPase domain"/>
    <property type="match status" value="1"/>
</dbReference>
<dbReference type="InterPro" id="IPR000600">
    <property type="entry name" value="ROK"/>
</dbReference>
<dbReference type="Pfam" id="PF00480">
    <property type="entry name" value="ROK"/>
    <property type="match status" value="1"/>
</dbReference>
<proteinExistence type="inferred from homology"/>
<comment type="caution">
    <text evidence="2">The sequence shown here is derived from an EMBL/GenBank/DDBJ whole genome shotgun (WGS) entry which is preliminary data.</text>
</comment>
<sequence>MKQITTGGLIPSARELARQILIHGPVTRAELGRTLGLSPASLSRLTRMLTDAGFIVEGHGPADKALGRPVRPLDVRLDLGVVVGAKLTGDAMTVVATDLRARVLRQAERPLEDRRPEAVAAMLRGLVADITHGERVLAIGVGLGGLVDPDGVVRHAPYLEWRDVPLREMLRGGSGSDETLVIENDVLALTRAVQWFGAGRGLRDVAVVTIGMGVGYGLVIDDRVVARPDSGVGLAAHLPLRSDGWTCVEGHVGCASAMLTIPGIVGEASSRIGRSLDYADVLRLAHGGEAEAAAVVRMSGAAFGRLLALVANLTSVSDIVIAGDGVALYDIARSEVRAALDADRRPLAGPVRIVRDPSGFDEWARGAAAAAIQSFLLDD</sequence>
<dbReference type="InterPro" id="IPR036390">
    <property type="entry name" value="WH_DNA-bd_sf"/>
</dbReference>
<evidence type="ECO:0000256" key="1">
    <source>
        <dbReference type="ARBA" id="ARBA00006479"/>
    </source>
</evidence>